<accession>A0AAV4NM57</accession>
<feature type="transmembrane region" description="Helical" evidence="1">
    <location>
        <begin position="222"/>
        <end position="243"/>
    </location>
</feature>
<organism evidence="2 3">
    <name type="scientific">Caerostris darwini</name>
    <dbReference type="NCBI Taxonomy" id="1538125"/>
    <lineage>
        <taxon>Eukaryota</taxon>
        <taxon>Metazoa</taxon>
        <taxon>Ecdysozoa</taxon>
        <taxon>Arthropoda</taxon>
        <taxon>Chelicerata</taxon>
        <taxon>Arachnida</taxon>
        <taxon>Araneae</taxon>
        <taxon>Araneomorphae</taxon>
        <taxon>Entelegynae</taxon>
        <taxon>Araneoidea</taxon>
        <taxon>Araneidae</taxon>
        <taxon>Caerostris</taxon>
    </lineage>
</organism>
<feature type="transmembrane region" description="Helical" evidence="1">
    <location>
        <begin position="149"/>
        <end position="177"/>
    </location>
</feature>
<feature type="transmembrane region" description="Helical" evidence="1">
    <location>
        <begin position="331"/>
        <end position="350"/>
    </location>
</feature>
<evidence type="ECO:0008006" key="4">
    <source>
        <dbReference type="Google" id="ProtNLM"/>
    </source>
</evidence>
<keyword evidence="1" id="KW-0472">Membrane</keyword>
<reference evidence="2 3" key="1">
    <citation type="submission" date="2021-06" db="EMBL/GenBank/DDBJ databases">
        <title>Caerostris darwini draft genome.</title>
        <authorList>
            <person name="Kono N."/>
            <person name="Arakawa K."/>
        </authorList>
    </citation>
    <scope>NUCLEOTIDE SEQUENCE [LARGE SCALE GENOMIC DNA]</scope>
</reference>
<evidence type="ECO:0000256" key="1">
    <source>
        <dbReference type="SAM" id="Phobius"/>
    </source>
</evidence>
<keyword evidence="1" id="KW-0812">Transmembrane</keyword>
<feature type="transmembrane region" description="Helical" evidence="1">
    <location>
        <begin position="52"/>
        <end position="69"/>
    </location>
</feature>
<protein>
    <recommendedName>
        <fullName evidence="4">Gustatory receptor</fullName>
    </recommendedName>
</protein>
<feature type="transmembrane region" description="Helical" evidence="1">
    <location>
        <begin position="255"/>
        <end position="280"/>
    </location>
</feature>
<feature type="transmembrane region" description="Helical" evidence="1">
    <location>
        <begin position="25"/>
        <end position="46"/>
    </location>
</feature>
<proteinExistence type="predicted"/>
<dbReference type="Proteomes" id="UP001054837">
    <property type="component" value="Unassembled WGS sequence"/>
</dbReference>
<dbReference type="AlphaFoldDB" id="A0AAV4NM57"/>
<name>A0AAV4NM57_9ARAC</name>
<keyword evidence="3" id="KW-1185">Reference proteome</keyword>
<evidence type="ECO:0000313" key="3">
    <source>
        <dbReference type="Proteomes" id="UP001054837"/>
    </source>
</evidence>
<evidence type="ECO:0000313" key="2">
    <source>
        <dbReference type="EMBL" id="GIX84821.1"/>
    </source>
</evidence>
<keyword evidence="1" id="KW-1133">Transmembrane helix</keyword>
<feature type="transmembrane region" description="Helical" evidence="1">
    <location>
        <begin position="102"/>
        <end position="129"/>
    </location>
</feature>
<comment type="caution">
    <text evidence="2">The sequence shown here is derived from an EMBL/GenBank/DDBJ whole genome shotgun (WGS) entry which is preliminary data.</text>
</comment>
<dbReference type="EMBL" id="BPLQ01001741">
    <property type="protein sequence ID" value="GIX84821.1"/>
    <property type="molecule type" value="Genomic_DNA"/>
</dbReference>
<sequence length="359" mass="41569">METLPCTLKISGSKFFKALWNFPKYLFPFLLLSVIVIQSLWLSFLSDGKDEWTALIILFLELWIYIIVFRSRTRIRLLTENLYRISHMLSVHTIQRKHTLKLYIWVYCLFVTCGAVCFELALFNSGMIVQDQYKLRNSGFVHGYLKEHLVAILSSAYALMILIGNGFFAVLPGYYCFVCCCMKTFFLHFVCESRILIARQDYRRILKIYKEMHETMIMMENFMNLPILVSVVNILITLFWFGYSFAFTPSVNNASGIFVAMGFIQYFVLLLVTLLPAAAVNQAATTARETVLSLPGWFPKQYSTIKVHVCREFMRKTTLTLWRIYRIDNSLLINALGTLISYGFLVGTLGRVQNSNNEN</sequence>
<gene>
    <name evidence="2" type="primary">AVEN_142535_1</name>
    <name evidence="2" type="ORF">CDAR_490561</name>
</gene>